<feature type="transmembrane region" description="Helical" evidence="1">
    <location>
        <begin position="110"/>
        <end position="131"/>
    </location>
</feature>
<accession>A0A841PSU6</accession>
<protein>
    <submittedName>
        <fullName evidence="2">Uncharacterized protein</fullName>
    </submittedName>
</protein>
<dbReference type="AlphaFoldDB" id="A0A841PSU6"/>
<evidence type="ECO:0000313" key="3">
    <source>
        <dbReference type="Proteomes" id="UP000568839"/>
    </source>
</evidence>
<dbReference type="EMBL" id="JACHHJ010000003">
    <property type="protein sequence ID" value="MBB6450266.1"/>
    <property type="molecule type" value="Genomic_DNA"/>
</dbReference>
<comment type="caution">
    <text evidence="2">The sequence shown here is derived from an EMBL/GenBank/DDBJ whole genome shotgun (WGS) entry which is preliminary data.</text>
</comment>
<organism evidence="2 3">
    <name type="scientific">Geomicrobium halophilum</name>
    <dbReference type="NCBI Taxonomy" id="549000"/>
    <lineage>
        <taxon>Bacteria</taxon>
        <taxon>Bacillati</taxon>
        <taxon>Bacillota</taxon>
        <taxon>Bacilli</taxon>
        <taxon>Bacillales</taxon>
        <taxon>Geomicrobium</taxon>
    </lineage>
</organism>
<gene>
    <name evidence="2" type="ORF">HNR44_002249</name>
</gene>
<dbReference type="RefSeq" id="WP_184404318.1">
    <property type="nucleotide sequence ID" value="NZ_JACHHJ010000003.1"/>
</dbReference>
<keyword evidence="3" id="KW-1185">Reference proteome</keyword>
<feature type="transmembrane region" description="Helical" evidence="1">
    <location>
        <begin position="85"/>
        <end position="104"/>
    </location>
</feature>
<evidence type="ECO:0000313" key="2">
    <source>
        <dbReference type="EMBL" id="MBB6450266.1"/>
    </source>
</evidence>
<reference evidence="2 3" key="1">
    <citation type="submission" date="2020-08" db="EMBL/GenBank/DDBJ databases">
        <title>Genomic Encyclopedia of Type Strains, Phase IV (KMG-IV): sequencing the most valuable type-strain genomes for metagenomic binning, comparative biology and taxonomic classification.</title>
        <authorList>
            <person name="Goeker M."/>
        </authorList>
    </citation>
    <scope>NUCLEOTIDE SEQUENCE [LARGE SCALE GENOMIC DNA]</scope>
    <source>
        <strain evidence="2 3">DSM 21769</strain>
    </source>
</reference>
<keyword evidence="1" id="KW-0472">Membrane</keyword>
<proteinExistence type="predicted"/>
<dbReference type="Proteomes" id="UP000568839">
    <property type="component" value="Unassembled WGS sequence"/>
</dbReference>
<evidence type="ECO:0000256" key="1">
    <source>
        <dbReference type="SAM" id="Phobius"/>
    </source>
</evidence>
<keyword evidence="1" id="KW-1133">Transmembrane helix</keyword>
<sequence length="149" mass="17486">MQPDGFHKKLLTLLEIYDLIVKITLWIARADKIFLYLSIIKKIINKYAKSHVSFVKSHLESWKERDAHRLYIDRLEGEKMNSTRMFWILSTLVVSIFFLFYGIITSTEITGMIAQVLGFCGIVFSCLYSLLINHRGRTKKYSEEEKLQS</sequence>
<name>A0A841PSU6_9BACL</name>
<keyword evidence="1" id="KW-0812">Transmembrane</keyword>